<keyword evidence="6" id="KW-0508">mRNA splicing</keyword>
<sequence length="402" mass="45499">MSELSARELDREILDLQRERTRVDENLRRLETSARRFRSAEERWAQPTPVKIEPAPDASSRKRVRSRSARKSDDGEKRKGDEDREQRRKLLNEGRAKPDERSRNMFGKLVGHLHAAKQRLETEKDWKSTELNNQAHQRIEQKLSQTKMTGLEMRKQQFELQKREEESRAAAIDKKIEEKELLLLQKQLEAHYSRMMNFIRTKAEPTIFFLPAKHTSETERMLEETREAIRHKVASLKVELKPLNPDPPSEEGPADALTKAEQAEQNESEKPPKRARHEESDSSSVEDEKKEEEKEERHENGVNEVDVAVQSAEPAPLEVAPREPEPVEERVVAEDVAQGEASNRGLGSEETRRGASPVADGGSPRDTVAEAVPGADVEGRKAPSLGVEGVIQDGTVSEASAS</sequence>
<evidence type="ECO:0000256" key="6">
    <source>
        <dbReference type="ARBA" id="ARBA00023187"/>
    </source>
</evidence>
<keyword evidence="8" id="KW-0175">Coiled coil</keyword>
<comment type="similarity">
    <text evidence="2">Belongs to the pinin family.</text>
</comment>
<feature type="region of interest" description="Disordered" evidence="9">
    <location>
        <begin position="36"/>
        <end position="104"/>
    </location>
</feature>
<comment type="subcellular location">
    <subcellularLocation>
        <location evidence="1">Nucleus</location>
    </subcellularLocation>
</comment>
<evidence type="ECO:0000259" key="10">
    <source>
        <dbReference type="Pfam" id="PF04696"/>
    </source>
</evidence>
<dbReference type="AlphaFoldDB" id="A0A7S1FD94"/>
<evidence type="ECO:0000256" key="5">
    <source>
        <dbReference type="ARBA" id="ARBA00023163"/>
    </source>
</evidence>
<dbReference type="InterPro" id="IPR006786">
    <property type="entry name" value="Pinin_SDK_MemA"/>
</dbReference>
<feature type="region of interest" description="Disordered" evidence="9">
    <location>
        <begin position="238"/>
        <end position="402"/>
    </location>
</feature>
<keyword evidence="7" id="KW-0539">Nucleus</keyword>
<evidence type="ECO:0000256" key="2">
    <source>
        <dbReference type="ARBA" id="ARBA00010386"/>
    </source>
</evidence>
<keyword evidence="5" id="KW-0804">Transcription</keyword>
<feature type="compositionally biased region" description="Basic and acidic residues" evidence="9">
    <location>
        <begin position="267"/>
        <end position="301"/>
    </location>
</feature>
<accession>A0A7S1FD94</accession>
<evidence type="ECO:0000256" key="7">
    <source>
        <dbReference type="ARBA" id="ARBA00023242"/>
    </source>
</evidence>
<feature type="compositionally biased region" description="Basic and acidic residues" evidence="9">
    <location>
        <begin position="70"/>
        <end position="103"/>
    </location>
</feature>
<keyword evidence="3" id="KW-0507">mRNA processing</keyword>
<dbReference type="GO" id="GO:0008380">
    <property type="term" value="P:RNA splicing"/>
    <property type="evidence" value="ECO:0007669"/>
    <property type="project" value="UniProtKB-KW"/>
</dbReference>
<dbReference type="GO" id="GO:0006397">
    <property type="term" value="P:mRNA processing"/>
    <property type="evidence" value="ECO:0007669"/>
    <property type="project" value="UniProtKB-KW"/>
</dbReference>
<dbReference type="GO" id="GO:0071013">
    <property type="term" value="C:catalytic step 2 spliceosome"/>
    <property type="evidence" value="ECO:0007669"/>
    <property type="project" value="TreeGrafter"/>
</dbReference>
<name>A0A7S1FD94_NOCSC</name>
<feature type="domain" description="Pinin/SDK/MemA protein" evidence="10">
    <location>
        <begin position="100"/>
        <end position="226"/>
    </location>
</feature>
<protein>
    <recommendedName>
        <fullName evidence="10">Pinin/SDK/MemA protein domain-containing protein</fullName>
    </recommendedName>
</protein>
<gene>
    <name evidence="11" type="ORF">NSCI0253_LOCUS33060</name>
</gene>
<dbReference type="InterPro" id="IPR039853">
    <property type="entry name" value="Pinin"/>
</dbReference>
<evidence type="ECO:0000256" key="1">
    <source>
        <dbReference type="ARBA" id="ARBA00004123"/>
    </source>
</evidence>
<dbReference type="Pfam" id="PF04696">
    <property type="entry name" value="Pinin_SDK_memA"/>
    <property type="match status" value="1"/>
</dbReference>
<dbReference type="PANTHER" id="PTHR12707">
    <property type="entry name" value="PINN"/>
    <property type="match status" value="1"/>
</dbReference>
<reference evidence="11" key="1">
    <citation type="submission" date="2021-01" db="EMBL/GenBank/DDBJ databases">
        <authorList>
            <person name="Corre E."/>
            <person name="Pelletier E."/>
            <person name="Niang G."/>
            <person name="Scheremetjew M."/>
            <person name="Finn R."/>
            <person name="Kale V."/>
            <person name="Holt S."/>
            <person name="Cochrane G."/>
            <person name="Meng A."/>
            <person name="Brown T."/>
            <person name="Cohen L."/>
        </authorList>
    </citation>
    <scope>NUCLEOTIDE SEQUENCE</scope>
</reference>
<feature type="compositionally biased region" description="Basic and acidic residues" evidence="9">
    <location>
        <begin position="320"/>
        <end position="333"/>
    </location>
</feature>
<organism evidence="11">
    <name type="scientific">Noctiluca scintillans</name>
    <name type="common">Sea sparkle</name>
    <name type="synonym">Red tide dinoflagellate</name>
    <dbReference type="NCBI Taxonomy" id="2966"/>
    <lineage>
        <taxon>Eukaryota</taxon>
        <taxon>Sar</taxon>
        <taxon>Alveolata</taxon>
        <taxon>Dinophyceae</taxon>
        <taxon>Noctilucales</taxon>
        <taxon>Noctilucaceae</taxon>
        <taxon>Noctiluca</taxon>
    </lineage>
</organism>
<dbReference type="PANTHER" id="PTHR12707:SF0">
    <property type="entry name" value="PININ"/>
    <property type="match status" value="1"/>
</dbReference>
<keyword evidence="4" id="KW-0805">Transcription regulation</keyword>
<evidence type="ECO:0000313" key="11">
    <source>
        <dbReference type="EMBL" id="CAD8858706.1"/>
    </source>
</evidence>
<evidence type="ECO:0000256" key="9">
    <source>
        <dbReference type="SAM" id="MobiDB-lite"/>
    </source>
</evidence>
<evidence type="ECO:0000256" key="8">
    <source>
        <dbReference type="SAM" id="Coils"/>
    </source>
</evidence>
<feature type="coiled-coil region" evidence="8">
    <location>
        <begin position="6"/>
        <end position="33"/>
    </location>
</feature>
<evidence type="ECO:0000256" key="4">
    <source>
        <dbReference type="ARBA" id="ARBA00023015"/>
    </source>
</evidence>
<evidence type="ECO:0000256" key="3">
    <source>
        <dbReference type="ARBA" id="ARBA00022664"/>
    </source>
</evidence>
<proteinExistence type="inferred from homology"/>
<feature type="coiled-coil region" evidence="8">
    <location>
        <begin position="148"/>
        <end position="175"/>
    </location>
</feature>
<dbReference type="EMBL" id="HBFQ01046459">
    <property type="protein sequence ID" value="CAD8858706.1"/>
    <property type="molecule type" value="Transcribed_RNA"/>
</dbReference>